<gene>
    <name evidence="1" type="ORF">E2C01_036077</name>
</gene>
<keyword evidence="2" id="KW-1185">Reference proteome</keyword>
<evidence type="ECO:0000313" key="1">
    <source>
        <dbReference type="EMBL" id="MPC42455.1"/>
    </source>
</evidence>
<proteinExistence type="predicted"/>
<sequence length="27" mass="3283">MGYFGVFQRFMHQHSEKQAKDTILLRN</sequence>
<accession>A0A5B7FA47</accession>
<protein>
    <submittedName>
        <fullName evidence="1">Uncharacterized protein</fullName>
    </submittedName>
</protein>
<organism evidence="1 2">
    <name type="scientific">Portunus trituberculatus</name>
    <name type="common">Swimming crab</name>
    <name type="synonym">Neptunus trituberculatus</name>
    <dbReference type="NCBI Taxonomy" id="210409"/>
    <lineage>
        <taxon>Eukaryota</taxon>
        <taxon>Metazoa</taxon>
        <taxon>Ecdysozoa</taxon>
        <taxon>Arthropoda</taxon>
        <taxon>Crustacea</taxon>
        <taxon>Multicrustacea</taxon>
        <taxon>Malacostraca</taxon>
        <taxon>Eumalacostraca</taxon>
        <taxon>Eucarida</taxon>
        <taxon>Decapoda</taxon>
        <taxon>Pleocyemata</taxon>
        <taxon>Brachyura</taxon>
        <taxon>Eubrachyura</taxon>
        <taxon>Portunoidea</taxon>
        <taxon>Portunidae</taxon>
        <taxon>Portuninae</taxon>
        <taxon>Portunus</taxon>
    </lineage>
</organism>
<name>A0A5B7FA47_PORTR</name>
<dbReference type="Proteomes" id="UP000324222">
    <property type="component" value="Unassembled WGS sequence"/>
</dbReference>
<dbReference type="EMBL" id="VSRR010005444">
    <property type="protein sequence ID" value="MPC42455.1"/>
    <property type="molecule type" value="Genomic_DNA"/>
</dbReference>
<comment type="caution">
    <text evidence="1">The sequence shown here is derived from an EMBL/GenBank/DDBJ whole genome shotgun (WGS) entry which is preliminary data.</text>
</comment>
<evidence type="ECO:0000313" key="2">
    <source>
        <dbReference type="Proteomes" id="UP000324222"/>
    </source>
</evidence>
<reference evidence="1 2" key="1">
    <citation type="submission" date="2019-05" db="EMBL/GenBank/DDBJ databases">
        <title>Another draft genome of Portunus trituberculatus and its Hox gene families provides insights of decapod evolution.</title>
        <authorList>
            <person name="Jeong J.-H."/>
            <person name="Song I."/>
            <person name="Kim S."/>
            <person name="Choi T."/>
            <person name="Kim D."/>
            <person name="Ryu S."/>
            <person name="Kim W."/>
        </authorList>
    </citation>
    <scope>NUCLEOTIDE SEQUENCE [LARGE SCALE GENOMIC DNA]</scope>
    <source>
        <tissue evidence="1">Muscle</tissue>
    </source>
</reference>
<dbReference type="AlphaFoldDB" id="A0A5B7FA47"/>